<feature type="compositionally biased region" description="Polar residues" evidence="6">
    <location>
        <begin position="1"/>
        <end position="13"/>
    </location>
</feature>
<feature type="region of interest" description="Disordered" evidence="6">
    <location>
        <begin position="1"/>
        <end position="48"/>
    </location>
</feature>
<dbReference type="GO" id="GO:0016020">
    <property type="term" value="C:membrane"/>
    <property type="evidence" value="ECO:0007669"/>
    <property type="project" value="UniProtKB-SubCell"/>
</dbReference>
<accession>A0A6P3YY24</accession>
<organism evidence="8 9">
    <name type="scientific">Ziziphus jujuba</name>
    <name type="common">Chinese jujube</name>
    <name type="synonym">Ziziphus sativa</name>
    <dbReference type="NCBI Taxonomy" id="326968"/>
    <lineage>
        <taxon>Eukaryota</taxon>
        <taxon>Viridiplantae</taxon>
        <taxon>Streptophyta</taxon>
        <taxon>Embryophyta</taxon>
        <taxon>Tracheophyta</taxon>
        <taxon>Spermatophyta</taxon>
        <taxon>Magnoliopsida</taxon>
        <taxon>eudicotyledons</taxon>
        <taxon>Gunneridae</taxon>
        <taxon>Pentapetalae</taxon>
        <taxon>rosids</taxon>
        <taxon>fabids</taxon>
        <taxon>Rosales</taxon>
        <taxon>Rhamnaceae</taxon>
        <taxon>Paliureae</taxon>
        <taxon>Ziziphus</taxon>
    </lineage>
</organism>
<dbReference type="PANTHER" id="PTHR31509">
    <property type="entry name" value="BPS1-LIKE PROTEIN"/>
    <property type="match status" value="1"/>
</dbReference>
<evidence type="ECO:0000313" key="10">
    <source>
        <dbReference type="RefSeq" id="XP_015869600.3"/>
    </source>
</evidence>
<evidence type="ECO:0000256" key="1">
    <source>
        <dbReference type="ARBA" id="ARBA00004167"/>
    </source>
</evidence>
<comment type="similarity">
    <text evidence="5">Belongs to the ROH1 family.</text>
</comment>
<evidence type="ECO:0000313" key="8">
    <source>
        <dbReference type="Proteomes" id="UP001652623"/>
    </source>
</evidence>
<evidence type="ECO:0000256" key="6">
    <source>
        <dbReference type="SAM" id="MobiDB-lite"/>
    </source>
</evidence>
<feature type="region of interest" description="Disordered" evidence="6">
    <location>
        <begin position="188"/>
        <end position="211"/>
    </location>
</feature>
<evidence type="ECO:0000256" key="5">
    <source>
        <dbReference type="ARBA" id="ARBA00035114"/>
    </source>
</evidence>
<proteinExistence type="inferred from homology"/>
<keyword evidence="3 7" id="KW-1133">Transmembrane helix</keyword>
<dbReference type="KEGG" id="zju:107406894"/>
<protein>
    <submittedName>
        <fullName evidence="9 10">Protein BYPASS1-LIKE</fullName>
    </submittedName>
</protein>
<dbReference type="GeneID" id="107406894"/>
<dbReference type="InterPro" id="IPR008511">
    <property type="entry name" value="ROH1-like"/>
</dbReference>
<feature type="compositionally biased region" description="Basic and acidic residues" evidence="6">
    <location>
        <begin position="25"/>
        <end position="41"/>
    </location>
</feature>
<keyword evidence="8" id="KW-1185">Reference proteome</keyword>
<keyword evidence="4 7" id="KW-0472">Membrane</keyword>
<reference evidence="9 10" key="1">
    <citation type="submission" date="2025-05" db="UniProtKB">
        <authorList>
            <consortium name="RefSeq"/>
        </authorList>
    </citation>
    <scope>IDENTIFICATION</scope>
    <source>
        <tissue evidence="9 10">Seedling</tissue>
    </source>
</reference>
<dbReference type="RefSeq" id="XP_015869600.3">
    <property type="nucleotide sequence ID" value="XM_016014114.4"/>
</dbReference>
<dbReference type="RefSeq" id="XP_015869599.3">
    <property type="nucleotide sequence ID" value="XM_016014113.4"/>
</dbReference>
<sequence>MPSTDNSGSSSPLASIGRTLRSRRREREHSHSHSHSTDSNHESSALDSELESFQQQVAERFQDLSAVSADELLSISWIRKLLDMFVGCLEDFKVILLKNKGQTSKSPLDRFIDDFFERSVKALDICNAARDAIEKIRLWQKHLDIVLSALENRQRALSEGQFRRARKALMDLALMMLEERDSGSIFSNRNRSFGRHHSKKDQHQSSSGHSRSLSWSVSHSWSAAKQLQSISNNLIPPRASDVAATNGLAIPIFTISSVLMFVLWALVAAIPCQDRGLNVHFTIPRNFSWGTPFLSLYNRILEESKKRENRNANGLLKEICQVERCTRHMTDLVDSAQFPLTEEQRMEVEQGVQELTTVCDTFRNELDPLERQIREVFRKIMNCRTDGLDILSKPNDIE</sequence>
<name>A0A6P3YY24_ZIZJJ</name>
<keyword evidence="2 7" id="KW-0812">Transmembrane</keyword>
<evidence type="ECO:0000256" key="2">
    <source>
        <dbReference type="ARBA" id="ARBA00022692"/>
    </source>
</evidence>
<evidence type="ECO:0000256" key="3">
    <source>
        <dbReference type="ARBA" id="ARBA00022989"/>
    </source>
</evidence>
<evidence type="ECO:0000313" key="9">
    <source>
        <dbReference type="RefSeq" id="XP_015869599.3"/>
    </source>
</evidence>
<feature type="transmembrane region" description="Helical" evidence="7">
    <location>
        <begin position="248"/>
        <end position="270"/>
    </location>
</feature>
<dbReference type="AlphaFoldDB" id="A0A6P3YY24"/>
<dbReference type="Proteomes" id="UP001652623">
    <property type="component" value="Chromosome 9"/>
</dbReference>
<evidence type="ECO:0000256" key="4">
    <source>
        <dbReference type="ARBA" id="ARBA00023136"/>
    </source>
</evidence>
<evidence type="ECO:0000256" key="7">
    <source>
        <dbReference type="SAM" id="Phobius"/>
    </source>
</evidence>
<gene>
    <name evidence="9 10" type="primary">LOC107406894</name>
</gene>
<dbReference type="Pfam" id="PF05633">
    <property type="entry name" value="ROH1-like"/>
    <property type="match status" value="1"/>
</dbReference>
<comment type="subcellular location">
    <subcellularLocation>
        <location evidence="1">Membrane</location>
        <topology evidence="1">Single-pass membrane protein</topology>
    </subcellularLocation>
</comment>